<organism evidence="1 2">
    <name type="scientific">Gomphosphaeria aponina SAG 52.96 = DSM 107014</name>
    <dbReference type="NCBI Taxonomy" id="1521640"/>
    <lineage>
        <taxon>Bacteria</taxon>
        <taxon>Bacillati</taxon>
        <taxon>Cyanobacteriota</taxon>
        <taxon>Cyanophyceae</taxon>
        <taxon>Oscillatoriophycideae</taxon>
        <taxon>Chroococcales</taxon>
        <taxon>Gomphosphaeriaceae</taxon>
        <taxon>Gomphosphaeria</taxon>
    </lineage>
</organism>
<dbReference type="InterPro" id="IPR010985">
    <property type="entry name" value="Ribbon_hlx_hlx"/>
</dbReference>
<sequence length="51" mass="6185">MKTKILNVRITEQEMQILEDYAHQTMRTKSDLVREWIRSITDKLQRHNQAS</sequence>
<evidence type="ECO:0000313" key="1">
    <source>
        <dbReference type="EMBL" id="MBR8828850.1"/>
    </source>
</evidence>
<dbReference type="EMBL" id="JADQBC010000090">
    <property type="protein sequence ID" value="MBR8828850.1"/>
    <property type="molecule type" value="Genomic_DNA"/>
</dbReference>
<comment type="caution">
    <text evidence="1">The sequence shown here is derived from an EMBL/GenBank/DDBJ whole genome shotgun (WGS) entry which is preliminary data.</text>
</comment>
<reference evidence="1" key="1">
    <citation type="submission" date="2021-02" db="EMBL/GenBank/DDBJ databases">
        <title>Metagenome analyses of Stigonema ocellatum DSM 106950, Chlorogloea purpurea SAG 13.99 and Gomphosphaeria aponina DSM 107014.</title>
        <authorList>
            <person name="Marter P."/>
            <person name="Huang S."/>
        </authorList>
    </citation>
    <scope>NUCLEOTIDE SEQUENCE</scope>
    <source>
        <strain evidence="1">JP213</strain>
    </source>
</reference>
<accession>A0A941JVF1</accession>
<dbReference type="Proteomes" id="UP000767446">
    <property type="component" value="Unassembled WGS sequence"/>
</dbReference>
<protein>
    <submittedName>
        <fullName evidence="1">CopG family transcriptional regulator</fullName>
    </submittedName>
</protein>
<name>A0A941JVF1_9CHRO</name>
<evidence type="ECO:0000313" key="2">
    <source>
        <dbReference type="Proteomes" id="UP000767446"/>
    </source>
</evidence>
<dbReference type="GO" id="GO:0006355">
    <property type="term" value="P:regulation of DNA-templated transcription"/>
    <property type="evidence" value="ECO:0007669"/>
    <property type="project" value="InterPro"/>
</dbReference>
<proteinExistence type="predicted"/>
<dbReference type="AlphaFoldDB" id="A0A941JVF1"/>
<gene>
    <name evidence="1" type="ORF">DSM107014_13270</name>
</gene>
<dbReference type="SUPFAM" id="SSF47598">
    <property type="entry name" value="Ribbon-helix-helix"/>
    <property type="match status" value="1"/>
</dbReference>